<feature type="transmembrane region" description="Helical" evidence="8">
    <location>
        <begin position="223"/>
        <end position="241"/>
    </location>
</feature>
<feature type="transmembrane region" description="Helical" evidence="8">
    <location>
        <begin position="190"/>
        <end position="211"/>
    </location>
</feature>
<feature type="transmembrane region" description="Helical" evidence="8">
    <location>
        <begin position="132"/>
        <end position="153"/>
    </location>
</feature>
<evidence type="ECO:0000313" key="10">
    <source>
        <dbReference type="Proteomes" id="UP000677918"/>
    </source>
</evidence>
<proteinExistence type="inferred from homology"/>
<feature type="transmembrane region" description="Helical" evidence="8">
    <location>
        <begin position="62"/>
        <end position="82"/>
    </location>
</feature>
<keyword evidence="7 8" id="KW-0472">Membrane</keyword>
<dbReference type="PANTHER" id="PTHR11040:SF211">
    <property type="entry name" value="ZINC TRANSPORTER ZIP11"/>
    <property type="match status" value="1"/>
</dbReference>
<name>A0A8J4GYY6_9BACL</name>
<reference evidence="9" key="1">
    <citation type="submission" date="2021-04" db="EMBL/GenBank/DDBJ databases">
        <title>Draft genome sequence of Xylanibacillus composti strain K13.</title>
        <authorList>
            <person name="Uke A."/>
            <person name="Chhe C."/>
            <person name="Baramee S."/>
            <person name="Kosugi A."/>
        </authorList>
    </citation>
    <scope>NUCLEOTIDE SEQUENCE</scope>
    <source>
        <strain evidence="9">K13</strain>
    </source>
</reference>
<evidence type="ECO:0000256" key="8">
    <source>
        <dbReference type="SAM" id="Phobius"/>
    </source>
</evidence>
<dbReference type="Proteomes" id="UP000677918">
    <property type="component" value="Unassembled WGS sequence"/>
</dbReference>
<dbReference type="GO" id="GO:0005886">
    <property type="term" value="C:plasma membrane"/>
    <property type="evidence" value="ECO:0007669"/>
    <property type="project" value="UniProtKB-SubCell"/>
</dbReference>
<evidence type="ECO:0000313" key="9">
    <source>
        <dbReference type="EMBL" id="GIQ67802.1"/>
    </source>
</evidence>
<feature type="transmembrane region" description="Helical" evidence="8">
    <location>
        <begin position="36"/>
        <end position="56"/>
    </location>
</feature>
<gene>
    <name evidence="9" type="ORF">XYCOK13_06260</name>
</gene>
<feature type="transmembrane region" description="Helical" evidence="8">
    <location>
        <begin position="6"/>
        <end position="24"/>
    </location>
</feature>
<dbReference type="AlphaFoldDB" id="A0A8J4GYY6"/>
<evidence type="ECO:0000256" key="4">
    <source>
        <dbReference type="ARBA" id="ARBA00022692"/>
    </source>
</evidence>
<evidence type="ECO:0000256" key="6">
    <source>
        <dbReference type="ARBA" id="ARBA00022989"/>
    </source>
</evidence>
<evidence type="ECO:0000256" key="7">
    <source>
        <dbReference type="ARBA" id="ARBA00023136"/>
    </source>
</evidence>
<comment type="similarity">
    <text evidence="2">Belongs to the ZIP transporter (TC 2.A.5) family.</text>
</comment>
<dbReference type="EMBL" id="BOVK01000007">
    <property type="protein sequence ID" value="GIQ67802.1"/>
    <property type="molecule type" value="Genomic_DNA"/>
</dbReference>
<dbReference type="InterPro" id="IPR003689">
    <property type="entry name" value="ZIP"/>
</dbReference>
<keyword evidence="5" id="KW-0862">Zinc</keyword>
<keyword evidence="6 8" id="KW-1133">Transmembrane helix</keyword>
<dbReference type="GO" id="GO:0005385">
    <property type="term" value="F:zinc ion transmembrane transporter activity"/>
    <property type="evidence" value="ECO:0007669"/>
    <property type="project" value="TreeGrafter"/>
</dbReference>
<keyword evidence="4 8" id="KW-0812">Transmembrane</keyword>
<keyword evidence="10" id="KW-1185">Reference proteome</keyword>
<feature type="transmembrane region" description="Helical" evidence="8">
    <location>
        <begin position="162"/>
        <end position="184"/>
    </location>
</feature>
<dbReference type="PANTHER" id="PTHR11040">
    <property type="entry name" value="ZINC/IRON TRANSPORTER"/>
    <property type="match status" value="1"/>
</dbReference>
<organism evidence="9 10">
    <name type="scientific">Xylanibacillus composti</name>
    <dbReference type="NCBI Taxonomy" id="1572762"/>
    <lineage>
        <taxon>Bacteria</taxon>
        <taxon>Bacillati</taxon>
        <taxon>Bacillota</taxon>
        <taxon>Bacilli</taxon>
        <taxon>Bacillales</taxon>
        <taxon>Paenibacillaceae</taxon>
        <taxon>Xylanibacillus</taxon>
    </lineage>
</organism>
<evidence type="ECO:0000256" key="1">
    <source>
        <dbReference type="ARBA" id="ARBA00004651"/>
    </source>
</evidence>
<sequence length="242" mass="25717">MGSISFEIGAAAMATAIGALPVMALRHLSHRGKDILLAYTAGIMVAASTYGLIPSAMKLSNFYVLTIGILLGTLVLTLLELLLPHADFDHARPVLDESRAVLFLVAMGIHNLPEGLSVGVSYASGDAELGTLVSFAIGVQNVPEGFLIALFLITQQISRVKAFLLTALTGVLEWAAALAGLHFSESFHGIVPYGLAFAAGAMLFVVYKELIPESHGDGHERSATFAFILGLLFMIGLTHWLR</sequence>
<accession>A0A8J4GYY6</accession>
<evidence type="ECO:0000256" key="2">
    <source>
        <dbReference type="ARBA" id="ARBA00006939"/>
    </source>
</evidence>
<dbReference type="Pfam" id="PF02535">
    <property type="entry name" value="Zip"/>
    <property type="match status" value="1"/>
</dbReference>
<keyword evidence="3" id="KW-1003">Cell membrane</keyword>
<protein>
    <submittedName>
        <fullName evidence="9">ZIP family metal transporter</fullName>
    </submittedName>
</protein>
<comment type="subcellular location">
    <subcellularLocation>
        <location evidence="1">Cell membrane</location>
        <topology evidence="1">Multi-pass membrane protein</topology>
    </subcellularLocation>
</comment>
<dbReference type="RefSeq" id="WP_213410454.1">
    <property type="nucleotide sequence ID" value="NZ_BOVK01000007.1"/>
</dbReference>
<evidence type="ECO:0000256" key="3">
    <source>
        <dbReference type="ARBA" id="ARBA00022475"/>
    </source>
</evidence>
<comment type="caution">
    <text evidence="9">The sequence shown here is derived from an EMBL/GenBank/DDBJ whole genome shotgun (WGS) entry which is preliminary data.</text>
</comment>
<evidence type="ECO:0000256" key="5">
    <source>
        <dbReference type="ARBA" id="ARBA00022833"/>
    </source>
</evidence>